<keyword evidence="4" id="KW-1185">Reference proteome</keyword>
<keyword evidence="2" id="KW-0812">Transmembrane</keyword>
<keyword evidence="2" id="KW-0472">Membrane</keyword>
<organism evidence="3 4">
    <name type="scientific">Chitinimonas taiwanensis DSM 18899</name>
    <dbReference type="NCBI Taxonomy" id="1121279"/>
    <lineage>
        <taxon>Bacteria</taxon>
        <taxon>Pseudomonadati</taxon>
        <taxon>Pseudomonadota</taxon>
        <taxon>Betaproteobacteria</taxon>
        <taxon>Neisseriales</taxon>
        <taxon>Chitinibacteraceae</taxon>
        <taxon>Chitinimonas</taxon>
    </lineage>
</organism>
<name>A0A1K2HIX2_9NEIS</name>
<evidence type="ECO:0000256" key="1">
    <source>
        <dbReference type="SAM" id="MobiDB-lite"/>
    </source>
</evidence>
<dbReference type="EMBL" id="FPKR01000007">
    <property type="protein sequence ID" value="SFZ76711.1"/>
    <property type="molecule type" value="Genomic_DNA"/>
</dbReference>
<dbReference type="AlphaFoldDB" id="A0A1K2HIX2"/>
<gene>
    <name evidence="3" type="ORF">SAMN02745887_02081</name>
</gene>
<keyword evidence="2" id="KW-1133">Transmembrane helix</keyword>
<accession>A0A1K2HIX2</accession>
<feature type="region of interest" description="Disordered" evidence="1">
    <location>
        <begin position="158"/>
        <end position="180"/>
    </location>
</feature>
<sequence>MSAPERLPNETQLHATSLYWQRREWRDQDVEIRIQRKTLLGLLLTVLLHAVLLWLLRANTESSGMPADALPASSKPLEISLLDEEPAAQPSEAEVTEQPAAPRAIRPKPPKPTEQPQPDIDLPAPPPPITLPAPEAPPTPALDLSVPQTTDLSSYMQQMRERRAAAQRAASGEASPPMSDAERRMANIQRNLQKPGTNGIFQIVSKGTLSAQFMFKGWSGQDSSRARSQLFEVSVPPGGDIERAMVQRMIALIRTHYSGDFNWESHRQNRVIVLSARLEDNAELEAFLLREFFG</sequence>
<evidence type="ECO:0000313" key="4">
    <source>
        <dbReference type="Proteomes" id="UP000186513"/>
    </source>
</evidence>
<dbReference type="STRING" id="1121279.SAMN02745887_02081"/>
<evidence type="ECO:0000313" key="3">
    <source>
        <dbReference type="EMBL" id="SFZ76711.1"/>
    </source>
</evidence>
<feature type="compositionally biased region" description="Low complexity" evidence="1">
    <location>
        <begin position="166"/>
        <end position="175"/>
    </location>
</feature>
<feature type="region of interest" description="Disordered" evidence="1">
    <location>
        <begin position="85"/>
        <end position="146"/>
    </location>
</feature>
<feature type="compositionally biased region" description="Pro residues" evidence="1">
    <location>
        <begin position="123"/>
        <end position="140"/>
    </location>
</feature>
<feature type="transmembrane region" description="Helical" evidence="2">
    <location>
        <begin position="38"/>
        <end position="56"/>
    </location>
</feature>
<dbReference type="OrthoDB" id="8559866at2"/>
<dbReference type="RefSeq" id="WP_084658417.1">
    <property type="nucleotide sequence ID" value="NZ_FPKR01000007.1"/>
</dbReference>
<protein>
    <recommendedName>
        <fullName evidence="5">Protein TonB, links inner and outer membranes</fullName>
    </recommendedName>
</protein>
<reference evidence="3 4" key="1">
    <citation type="submission" date="2016-11" db="EMBL/GenBank/DDBJ databases">
        <authorList>
            <person name="Jaros S."/>
            <person name="Januszkiewicz K."/>
            <person name="Wedrychowicz H."/>
        </authorList>
    </citation>
    <scope>NUCLEOTIDE SEQUENCE [LARGE SCALE GENOMIC DNA]</scope>
    <source>
        <strain evidence="3 4">DSM 18899</strain>
    </source>
</reference>
<dbReference type="Proteomes" id="UP000186513">
    <property type="component" value="Unassembled WGS sequence"/>
</dbReference>
<evidence type="ECO:0008006" key="5">
    <source>
        <dbReference type="Google" id="ProtNLM"/>
    </source>
</evidence>
<proteinExistence type="predicted"/>
<evidence type="ECO:0000256" key="2">
    <source>
        <dbReference type="SAM" id="Phobius"/>
    </source>
</evidence>